<evidence type="ECO:0000256" key="2">
    <source>
        <dbReference type="SAM" id="Phobius"/>
    </source>
</evidence>
<accession>A0A2P4UK77</accession>
<dbReference type="AlphaFoldDB" id="A0A2P4UK77"/>
<evidence type="ECO:0000313" key="3">
    <source>
        <dbReference type="EMBL" id="POM25464.1"/>
    </source>
</evidence>
<sequence length="423" mass="43927">MSNPPPPPGWEPPGGSSWPPPPPPAGGPQNPGAPGGGPPPGQGFGGGPPPPGPGFGGPGTPPPFYGPGGPQPGPPAKRGMGGGAIAAIIVGALVVIVALAVVVVVVVASGGKSPKEQLTAAADKVAAARALTYKGSITSGSDTLQGELTVTKGGRATGPITWDGSQVTLLAADDKTFIKADSTYWKDKVTSTSDPSWFLSGQQWGKLDSSDLTVNFKTSLTPTVIADKLREAARLNRKPVKTTNGGRKALKFTTGSATLYLTDSDDPELIRYESLFPRVQADVTVADNSVISDMRQEMSQLGDSFDVSSRPSIAQWKKGNCNSTSGCLVEAQVRPPAGLDGPTEIQLRFNITAFTLTGRDLGNCTAKVTVTGDSPVWTRCEIVSSAWTDWAKKGGTFYKHVEYKVAGVSSSDIQTMQTNLDQE</sequence>
<keyword evidence="4" id="KW-1185">Reference proteome</keyword>
<keyword evidence="2" id="KW-0472">Membrane</keyword>
<gene>
    <name evidence="3" type="ORF">BTM25_41120</name>
</gene>
<dbReference type="RefSeq" id="WP_168212172.1">
    <property type="nucleotide sequence ID" value="NZ_MTBP01000002.1"/>
</dbReference>
<dbReference type="EMBL" id="MTBP01000002">
    <property type="protein sequence ID" value="POM25464.1"/>
    <property type="molecule type" value="Genomic_DNA"/>
</dbReference>
<comment type="caution">
    <text evidence="3">The sequence shown here is derived from an EMBL/GenBank/DDBJ whole genome shotgun (WGS) entry which is preliminary data.</text>
</comment>
<organism evidence="3 4">
    <name type="scientific">Actinomadura rubteroloni</name>
    <dbReference type="NCBI Taxonomy" id="1926885"/>
    <lineage>
        <taxon>Bacteria</taxon>
        <taxon>Bacillati</taxon>
        <taxon>Actinomycetota</taxon>
        <taxon>Actinomycetes</taxon>
        <taxon>Streptosporangiales</taxon>
        <taxon>Thermomonosporaceae</taxon>
        <taxon>Actinomadura</taxon>
    </lineage>
</organism>
<keyword evidence="2" id="KW-1133">Transmembrane helix</keyword>
<name>A0A2P4UK77_9ACTN</name>
<keyword evidence="2" id="KW-0812">Transmembrane</keyword>
<proteinExistence type="predicted"/>
<feature type="region of interest" description="Disordered" evidence="1">
    <location>
        <begin position="1"/>
        <end position="77"/>
    </location>
</feature>
<feature type="transmembrane region" description="Helical" evidence="2">
    <location>
        <begin position="84"/>
        <end position="108"/>
    </location>
</feature>
<evidence type="ECO:0000313" key="4">
    <source>
        <dbReference type="Proteomes" id="UP000242367"/>
    </source>
</evidence>
<feature type="compositionally biased region" description="Pro residues" evidence="1">
    <location>
        <begin position="1"/>
        <end position="11"/>
    </location>
</feature>
<reference evidence="3 4" key="1">
    <citation type="journal article" date="2017" name="Chemistry">
        <title>Isolation, Biosynthesis and Chemical Modifications of Rubterolones A-F: Rare Tropolone Alkaloids from Actinomadura sp. 5-2.</title>
        <authorList>
            <person name="Guo H."/>
            <person name="Benndorf R."/>
            <person name="Leichnitz D."/>
            <person name="Klassen J.L."/>
            <person name="Vollmers J."/>
            <person name="Gorls H."/>
            <person name="Steinacker M."/>
            <person name="Weigel C."/>
            <person name="Dahse H.M."/>
            <person name="Kaster A.K."/>
            <person name="de Beer Z.W."/>
            <person name="Poulsen M."/>
            <person name="Beemelmanns C."/>
        </authorList>
    </citation>
    <scope>NUCLEOTIDE SEQUENCE [LARGE SCALE GENOMIC DNA]</scope>
    <source>
        <strain evidence="3 4">5-2</strain>
    </source>
</reference>
<dbReference type="Proteomes" id="UP000242367">
    <property type="component" value="Unassembled WGS sequence"/>
</dbReference>
<feature type="compositionally biased region" description="Pro residues" evidence="1">
    <location>
        <begin position="36"/>
        <end position="75"/>
    </location>
</feature>
<evidence type="ECO:0000256" key="1">
    <source>
        <dbReference type="SAM" id="MobiDB-lite"/>
    </source>
</evidence>
<protein>
    <submittedName>
        <fullName evidence="3">Uncharacterized protein</fullName>
    </submittedName>
</protein>